<evidence type="ECO:0000256" key="7">
    <source>
        <dbReference type="SAM" id="MobiDB-lite"/>
    </source>
</evidence>
<evidence type="ECO:0000313" key="10">
    <source>
        <dbReference type="Proteomes" id="UP000799777"/>
    </source>
</evidence>
<dbReference type="InterPro" id="IPR003819">
    <property type="entry name" value="TauD/TfdA-like"/>
</dbReference>
<accession>A0A9P4LU26</accession>
<dbReference type="PANTHER" id="PTHR30468:SF31">
    <property type="entry name" value="ALPHA-KETOGLUTARATE-DEPENDENT SULFONATE DIOXYGENASE-RELATED"/>
    <property type="match status" value="1"/>
</dbReference>
<dbReference type="PANTHER" id="PTHR30468">
    <property type="entry name" value="ALPHA-KETOGLUTARATE-DEPENDENT SULFONATE DIOXYGENASE"/>
    <property type="match status" value="1"/>
</dbReference>
<evidence type="ECO:0000313" key="9">
    <source>
        <dbReference type="EMBL" id="KAF2036392.1"/>
    </source>
</evidence>
<evidence type="ECO:0000256" key="1">
    <source>
        <dbReference type="ARBA" id="ARBA00001954"/>
    </source>
</evidence>
<dbReference type="GO" id="GO:0016706">
    <property type="term" value="F:2-oxoglutarate-dependent dioxygenase activity"/>
    <property type="evidence" value="ECO:0007669"/>
    <property type="project" value="TreeGrafter"/>
</dbReference>
<evidence type="ECO:0000256" key="2">
    <source>
        <dbReference type="ARBA" id="ARBA00005896"/>
    </source>
</evidence>
<dbReference type="InterPro" id="IPR042098">
    <property type="entry name" value="TauD-like_sf"/>
</dbReference>
<evidence type="ECO:0000256" key="3">
    <source>
        <dbReference type="ARBA" id="ARBA00022723"/>
    </source>
</evidence>
<dbReference type="Pfam" id="PF02668">
    <property type="entry name" value="TauD"/>
    <property type="match status" value="1"/>
</dbReference>
<evidence type="ECO:0000256" key="6">
    <source>
        <dbReference type="ARBA" id="ARBA00023004"/>
    </source>
</evidence>
<dbReference type="Proteomes" id="UP000799777">
    <property type="component" value="Unassembled WGS sequence"/>
</dbReference>
<keyword evidence="10" id="KW-1185">Reference proteome</keyword>
<sequence>MVLTHIGLTEEVLHYKAPHPLVEEFEPPTDRAFFADATKRNLLDAASRDKQLTPFIGTELEGIQLSQLTNAQKDELALLAAERGVVFFRNQDITIDQQYEQTKHFGLQDRDPNQVDARHVTILGRDDDIRAFANYGTDFHSDRSFEANPPTYTMLRLIRTPETGGNTIWTSQTALYDKLSPAFQDLFDKLQATHTSEHGYVNAINRGTQPFRPPVRRTHPLVRTHPVTKIKSLFYNPAFIIHLEGLKGAEAAHTLAFLKEHLHSADDLTVRWKWEPGSVAFWDNRVVALRAIPGGYDAAEREGKRTCVYGEKPTFYQVNGVRWSEYKGKPDSPIPTKLQTRSVLSDDLKEQNLIETTPDLAYDDNGAVDQVSNGETKEAGKVQRADSPVDVNETNVNVGP</sequence>
<dbReference type="AlphaFoldDB" id="A0A9P4LU26"/>
<evidence type="ECO:0000256" key="4">
    <source>
        <dbReference type="ARBA" id="ARBA00022964"/>
    </source>
</evidence>
<feature type="domain" description="TauD/TfdA-like" evidence="8">
    <location>
        <begin position="49"/>
        <end position="296"/>
    </location>
</feature>
<dbReference type="OrthoDB" id="10257314at2759"/>
<gene>
    <name evidence="9" type="ORF">EK21DRAFT_52606</name>
</gene>
<comment type="caution">
    <text evidence="9">The sequence shown here is derived from an EMBL/GenBank/DDBJ whole genome shotgun (WGS) entry which is preliminary data.</text>
</comment>
<reference evidence="9" key="1">
    <citation type="journal article" date="2020" name="Stud. Mycol.">
        <title>101 Dothideomycetes genomes: a test case for predicting lifestyles and emergence of pathogens.</title>
        <authorList>
            <person name="Haridas S."/>
            <person name="Albert R."/>
            <person name="Binder M."/>
            <person name="Bloem J."/>
            <person name="Labutti K."/>
            <person name="Salamov A."/>
            <person name="Andreopoulos B."/>
            <person name="Baker S."/>
            <person name="Barry K."/>
            <person name="Bills G."/>
            <person name="Bluhm B."/>
            <person name="Cannon C."/>
            <person name="Castanera R."/>
            <person name="Culley D."/>
            <person name="Daum C."/>
            <person name="Ezra D."/>
            <person name="Gonzalez J."/>
            <person name="Henrissat B."/>
            <person name="Kuo A."/>
            <person name="Liang C."/>
            <person name="Lipzen A."/>
            <person name="Lutzoni F."/>
            <person name="Magnuson J."/>
            <person name="Mondo S."/>
            <person name="Nolan M."/>
            <person name="Ohm R."/>
            <person name="Pangilinan J."/>
            <person name="Park H.-J."/>
            <person name="Ramirez L."/>
            <person name="Alfaro M."/>
            <person name="Sun H."/>
            <person name="Tritt A."/>
            <person name="Yoshinaga Y."/>
            <person name="Zwiers L.-H."/>
            <person name="Turgeon B."/>
            <person name="Goodwin S."/>
            <person name="Spatafora J."/>
            <person name="Crous P."/>
            <person name="Grigoriev I."/>
        </authorList>
    </citation>
    <scope>NUCLEOTIDE SEQUENCE</scope>
    <source>
        <strain evidence="9">CBS 110217</strain>
    </source>
</reference>
<feature type="compositionally biased region" description="Basic and acidic residues" evidence="7">
    <location>
        <begin position="375"/>
        <end position="384"/>
    </location>
</feature>
<organism evidence="9 10">
    <name type="scientific">Setomelanomma holmii</name>
    <dbReference type="NCBI Taxonomy" id="210430"/>
    <lineage>
        <taxon>Eukaryota</taxon>
        <taxon>Fungi</taxon>
        <taxon>Dikarya</taxon>
        <taxon>Ascomycota</taxon>
        <taxon>Pezizomycotina</taxon>
        <taxon>Dothideomycetes</taxon>
        <taxon>Pleosporomycetidae</taxon>
        <taxon>Pleosporales</taxon>
        <taxon>Pleosporineae</taxon>
        <taxon>Phaeosphaeriaceae</taxon>
        <taxon>Setomelanomma</taxon>
    </lineage>
</organism>
<keyword evidence="4" id="KW-0223">Dioxygenase</keyword>
<feature type="region of interest" description="Disordered" evidence="7">
    <location>
        <begin position="355"/>
        <end position="400"/>
    </location>
</feature>
<evidence type="ECO:0000259" key="8">
    <source>
        <dbReference type="Pfam" id="PF02668"/>
    </source>
</evidence>
<proteinExistence type="inferred from homology"/>
<comment type="similarity">
    <text evidence="2">Belongs to the TfdA dioxygenase family.</text>
</comment>
<name>A0A9P4LU26_9PLEO</name>
<dbReference type="GO" id="GO:0046872">
    <property type="term" value="F:metal ion binding"/>
    <property type="evidence" value="ECO:0007669"/>
    <property type="project" value="UniProtKB-KW"/>
</dbReference>
<keyword evidence="3" id="KW-0479">Metal-binding</keyword>
<dbReference type="SUPFAM" id="SSF51197">
    <property type="entry name" value="Clavaminate synthase-like"/>
    <property type="match status" value="1"/>
</dbReference>
<keyword evidence="6" id="KW-0408">Iron</keyword>
<dbReference type="Gene3D" id="3.60.130.10">
    <property type="entry name" value="Clavaminate synthase-like"/>
    <property type="match status" value="1"/>
</dbReference>
<dbReference type="EMBL" id="ML978155">
    <property type="protein sequence ID" value="KAF2036392.1"/>
    <property type="molecule type" value="Genomic_DNA"/>
</dbReference>
<comment type="cofactor">
    <cofactor evidence="1">
        <name>Fe(2+)</name>
        <dbReference type="ChEBI" id="CHEBI:29033"/>
    </cofactor>
</comment>
<dbReference type="InterPro" id="IPR051323">
    <property type="entry name" value="AtsK-like"/>
</dbReference>
<keyword evidence="5" id="KW-0560">Oxidoreductase</keyword>
<evidence type="ECO:0000256" key="5">
    <source>
        <dbReference type="ARBA" id="ARBA00023002"/>
    </source>
</evidence>
<protein>
    <submittedName>
        <fullName evidence="9">TauD-domain-containing protein</fullName>
    </submittedName>
</protein>
<dbReference type="GO" id="GO:0005737">
    <property type="term" value="C:cytoplasm"/>
    <property type="evidence" value="ECO:0007669"/>
    <property type="project" value="TreeGrafter"/>
</dbReference>